<evidence type="ECO:0000313" key="1">
    <source>
        <dbReference type="EMBL" id="TCU62634.1"/>
    </source>
</evidence>
<dbReference type="RefSeq" id="WP_008689060.1">
    <property type="nucleotide sequence ID" value="NZ_AP024510.1"/>
</dbReference>
<dbReference type="Proteomes" id="UP000295773">
    <property type="component" value="Unassembled WGS sequence"/>
</dbReference>
<evidence type="ECO:0000313" key="2">
    <source>
        <dbReference type="Proteomes" id="UP000295773"/>
    </source>
</evidence>
<evidence type="ECO:0008006" key="3">
    <source>
        <dbReference type="Google" id="ProtNLM"/>
    </source>
</evidence>
<dbReference type="GeneID" id="73795261"/>
<keyword evidence="2" id="KW-1185">Reference proteome</keyword>
<organism evidence="1 2">
    <name type="scientific">Longicatena caecimuris</name>
    <dbReference type="NCBI Taxonomy" id="1796635"/>
    <lineage>
        <taxon>Bacteria</taxon>
        <taxon>Bacillati</taxon>
        <taxon>Bacillota</taxon>
        <taxon>Erysipelotrichia</taxon>
        <taxon>Erysipelotrichales</taxon>
        <taxon>Erysipelotrichaceae</taxon>
        <taxon>Longicatena</taxon>
    </lineage>
</organism>
<proteinExistence type="predicted"/>
<dbReference type="AlphaFoldDB" id="A0A4V2VL60"/>
<sequence length="155" mass="17996">MTTNEKKVFHPTLGICTITEYDRKSDRITMISLDGNQSVIPYKNMDKAGVREIMDIATARLILDRIFHPAIHADYGKELSELLKMRNYSNIDMNALVDVYIYLMNWKYAERKCGMKNQECLERIQERLCDELAFVLDVGKEQLIAHLIACYENLA</sequence>
<protein>
    <recommendedName>
        <fullName evidence="3">CarD family transcriptional regulator</fullName>
    </recommendedName>
</protein>
<reference evidence="1 2" key="1">
    <citation type="submission" date="2019-03" db="EMBL/GenBank/DDBJ databases">
        <title>Genomic Encyclopedia of Type Strains, Phase IV (KMG-IV): sequencing the most valuable type-strain genomes for metagenomic binning, comparative biology and taxonomic classification.</title>
        <authorList>
            <person name="Goeker M."/>
        </authorList>
    </citation>
    <scope>NUCLEOTIDE SEQUENCE [LARGE SCALE GENOMIC DNA]</scope>
    <source>
        <strain evidence="1 2">DSM 29481</strain>
    </source>
</reference>
<dbReference type="EMBL" id="SMBP01000003">
    <property type="protein sequence ID" value="TCU62634.1"/>
    <property type="molecule type" value="Genomic_DNA"/>
</dbReference>
<accession>A0A4V2VL60</accession>
<comment type="caution">
    <text evidence="1">The sequence shown here is derived from an EMBL/GenBank/DDBJ whole genome shotgun (WGS) entry which is preliminary data.</text>
</comment>
<gene>
    <name evidence="1" type="ORF">EDD61_10345</name>
</gene>
<name>A0A4V2VL60_9FIRM</name>